<dbReference type="RefSeq" id="WP_068908966.1">
    <property type="nucleotide sequence ID" value="NZ_LXEW01000032.1"/>
</dbReference>
<dbReference type="PATRIC" id="fig|1354272.4.peg.2360"/>
<evidence type="ECO:0000313" key="1">
    <source>
        <dbReference type="EMBL" id="OAT51386.1"/>
    </source>
</evidence>
<dbReference type="Gene3D" id="1.20.1710.10">
    <property type="entry name" value="IpaD-like"/>
    <property type="match status" value="1"/>
</dbReference>
<reference evidence="1 2" key="1">
    <citation type="submission" date="2016-04" db="EMBL/GenBank/DDBJ databases">
        <title>ATOL: Assembling a taxonomically balanced genome-scale reconstruction of the evolutionary history of the Enterobacteriaceae.</title>
        <authorList>
            <person name="Plunkett G.III."/>
            <person name="Neeno-Eckwall E.C."/>
            <person name="Glasner J.D."/>
            <person name="Perna N.T."/>
        </authorList>
    </citation>
    <scope>NUCLEOTIDE SEQUENCE [LARGE SCALE GENOMIC DNA]</scope>
    <source>
        <strain evidence="1 2">ATCC 35613</strain>
    </source>
</reference>
<name>A0A1B7JTZ1_9GAMM</name>
<dbReference type="InterPro" id="IPR036708">
    <property type="entry name" value="BipD-like_sf"/>
</dbReference>
<proteinExistence type="predicted"/>
<dbReference type="AlphaFoldDB" id="A0A1B7JTZ1"/>
<evidence type="ECO:0000313" key="2">
    <source>
        <dbReference type="Proteomes" id="UP000078224"/>
    </source>
</evidence>
<accession>A0A1B7JTZ1</accession>
<comment type="caution">
    <text evidence="1">The sequence shown here is derived from an EMBL/GenBank/DDBJ whole genome shotgun (WGS) entry which is preliminary data.</text>
</comment>
<dbReference type="EMBL" id="LXEW01000032">
    <property type="protein sequence ID" value="OAT51386.1"/>
    <property type="molecule type" value="Genomic_DNA"/>
</dbReference>
<keyword evidence="2" id="KW-1185">Reference proteome</keyword>
<evidence type="ECO:0008006" key="3">
    <source>
        <dbReference type="Google" id="ProtNLM"/>
    </source>
</evidence>
<protein>
    <recommendedName>
        <fullName evidence="3">IpaD/SipD/SspD family type III secretion system needle tip protein</fullName>
    </recommendedName>
</protein>
<gene>
    <name evidence="1" type="ORF">M998_2323</name>
</gene>
<dbReference type="OrthoDB" id="6465448at2"/>
<dbReference type="Proteomes" id="UP000078224">
    <property type="component" value="Unassembled WGS sequence"/>
</dbReference>
<sequence>MMDILSTAAHANNFPQRPVVETTEAQVGVTPLFVGDGIILDPQADLYQQADQAFQQLGYEVATESFRENIISSDLGKIEDQRRDNVRGLRSSRDKLNQLPKYIAESVEDGRAHIQGLNDLIDNIHSGYQKKYGEVIKATTTYMQDVNTAIGKMSNYVEAGSDGKIYFKPEAFLISIDNSISKYSGNQFSGSGPGAYFGNWKPNLSNATPLITIQGNQQEYLFWEKKLAGQGFIVEKVNGNIKIYPDFKPIKEIFSSIANSPAKWDGSDMMTQSFQSLQTAIDGQKNTINSSVSRLLETFRQDNSHFETLVQLLIQLIKDLHQNNNGLINM</sequence>
<dbReference type="SUPFAM" id="SSF140693">
    <property type="entry name" value="IpaD-like"/>
    <property type="match status" value="1"/>
</dbReference>
<organism evidence="1 2">
    <name type="scientific">Providencia heimbachae ATCC 35613</name>
    <dbReference type="NCBI Taxonomy" id="1354272"/>
    <lineage>
        <taxon>Bacteria</taxon>
        <taxon>Pseudomonadati</taxon>
        <taxon>Pseudomonadota</taxon>
        <taxon>Gammaproteobacteria</taxon>
        <taxon>Enterobacterales</taxon>
        <taxon>Morganellaceae</taxon>
        <taxon>Providencia</taxon>
    </lineage>
</organism>